<protein>
    <submittedName>
        <fullName evidence="1">Uncharacterized protein</fullName>
    </submittedName>
</protein>
<dbReference type="EMBL" id="LQPE01000142">
    <property type="protein sequence ID" value="ORW01203.1"/>
    <property type="molecule type" value="Genomic_DNA"/>
</dbReference>
<dbReference type="AlphaFoldDB" id="A0A1X1XQT5"/>
<evidence type="ECO:0000313" key="2">
    <source>
        <dbReference type="Proteomes" id="UP000193487"/>
    </source>
</evidence>
<dbReference type="Proteomes" id="UP000193487">
    <property type="component" value="Unassembled WGS sequence"/>
</dbReference>
<evidence type="ECO:0000313" key="1">
    <source>
        <dbReference type="EMBL" id="ORW01203.1"/>
    </source>
</evidence>
<gene>
    <name evidence="1" type="ORF">AWC14_08780</name>
</gene>
<dbReference type="OrthoDB" id="7067800at2"/>
<keyword evidence="2" id="KW-1185">Reference proteome</keyword>
<reference evidence="1 2" key="1">
    <citation type="submission" date="2016-01" db="EMBL/GenBank/DDBJ databases">
        <title>The new phylogeny of the genus Mycobacterium.</title>
        <authorList>
            <person name="Tarcisio F."/>
            <person name="Conor M."/>
            <person name="Antonella G."/>
            <person name="Elisabetta G."/>
            <person name="Giulia F.S."/>
            <person name="Sara T."/>
            <person name="Anna F."/>
            <person name="Clotilde B."/>
            <person name="Roberto B."/>
            <person name="Veronica D.S."/>
            <person name="Fabio R."/>
            <person name="Monica P."/>
            <person name="Olivier J."/>
            <person name="Enrico T."/>
            <person name="Nicola S."/>
        </authorList>
    </citation>
    <scope>NUCLEOTIDE SEQUENCE [LARGE SCALE GENOMIC DNA]</scope>
    <source>
        <strain evidence="1 2">DSM 45166</strain>
    </source>
</reference>
<name>A0A1X1XQT5_9MYCO</name>
<accession>A0A1X1XQT5</accession>
<sequence>MITAYGHPDNCSQMFCVASEESVNRADGVPPTAVGRGDLGSAVEFVGLVYDGTDVTHVDSVAHLFWKGQIYNDRSSGLATSEHGALFGAVTAMSDGIVGRSVLLDVPARRRRRRVKRRAGRHTR</sequence>
<dbReference type="RefSeq" id="WP_057003190.1">
    <property type="nucleotide sequence ID" value="NZ_BBKA01000073.1"/>
</dbReference>
<proteinExistence type="predicted"/>
<comment type="caution">
    <text evidence="1">The sequence shown here is derived from an EMBL/GenBank/DDBJ whole genome shotgun (WGS) entry which is preliminary data.</text>
</comment>
<organism evidence="1 2">
    <name type="scientific">Mycobacterium kyorinense</name>
    <dbReference type="NCBI Taxonomy" id="487514"/>
    <lineage>
        <taxon>Bacteria</taxon>
        <taxon>Bacillati</taxon>
        <taxon>Actinomycetota</taxon>
        <taxon>Actinomycetes</taxon>
        <taxon>Mycobacteriales</taxon>
        <taxon>Mycobacteriaceae</taxon>
        <taxon>Mycobacterium</taxon>
    </lineage>
</organism>